<dbReference type="Proteomes" id="UP001280121">
    <property type="component" value="Unassembled WGS sequence"/>
</dbReference>
<name>A0AAE0CRI7_9ROSI</name>
<organism evidence="2 3">
    <name type="scientific">Dipteronia dyeriana</name>
    <dbReference type="NCBI Taxonomy" id="168575"/>
    <lineage>
        <taxon>Eukaryota</taxon>
        <taxon>Viridiplantae</taxon>
        <taxon>Streptophyta</taxon>
        <taxon>Embryophyta</taxon>
        <taxon>Tracheophyta</taxon>
        <taxon>Spermatophyta</taxon>
        <taxon>Magnoliopsida</taxon>
        <taxon>eudicotyledons</taxon>
        <taxon>Gunneridae</taxon>
        <taxon>Pentapetalae</taxon>
        <taxon>rosids</taxon>
        <taxon>malvids</taxon>
        <taxon>Sapindales</taxon>
        <taxon>Sapindaceae</taxon>
        <taxon>Hippocastanoideae</taxon>
        <taxon>Acereae</taxon>
        <taxon>Dipteronia</taxon>
    </lineage>
</organism>
<feature type="compositionally biased region" description="Polar residues" evidence="1">
    <location>
        <begin position="228"/>
        <end position="237"/>
    </location>
</feature>
<feature type="region of interest" description="Disordered" evidence="1">
    <location>
        <begin position="158"/>
        <end position="256"/>
    </location>
</feature>
<dbReference type="PANTHER" id="PTHR34660:SF7">
    <property type="entry name" value="DNA LIGASE-LIKE PROTEIN"/>
    <property type="match status" value="1"/>
</dbReference>
<accession>A0AAE0CRI7</accession>
<gene>
    <name evidence="2" type="ORF">Ddye_007294</name>
</gene>
<dbReference type="PANTHER" id="PTHR34660">
    <property type="entry name" value="MYB-LIKE PROTEIN X"/>
    <property type="match status" value="1"/>
</dbReference>
<feature type="compositionally biased region" description="Polar residues" evidence="1">
    <location>
        <begin position="169"/>
        <end position="179"/>
    </location>
</feature>
<evidence type="ECO:0000313" key="3">
    <source>
        <dbReference type="Proteomes" id="UP001280121"/>
    </source>
</evidence>
<dbReference type="EMBL" id="JANJYI010000002">
    <property type="protein sequence ID" value="KAK2660761.1"/>
    <property type="molecule type" value="Genomic_DNA"/>
</dbReference>
<evidence type="ECO:0000313" key="2">
    <source>
        <dbReference type="EMBL" id="KAK2660761.1"/>
    </source>
</evidence>
<protein>
    <submittedName>
        <fullName evidence="2">Uncharacterized protein</fullName>
    </submittedName>
</protein>
<feature type="compositionally biased region" description="Polar residues" evidence="1">
    <location>
        <begin position="202"/>
        <end position="220"/>
    </location>
</feature>
<dbReference type="AlphaFoldDB" id="A0AAE0CRI7"/>
<reference evidence="2" key="1">
    <citation type="journal article" date="2023" name="Plant J.">
        <title>Genome sequences and population genomics provide insights into the demographic history, inbreeding, and mutation load of two 'living fossil' tree species of Dipteronia.</title>
        <authorList>
            <person name="Feng Y."/>
            <person name="Comes H.P."/>
            <person name="Chen J."/>
            <person name="Zhu S."/>
            <person name="Lu R."/>
            <person name="Zhang X."/>
            <person name="Li P."/>
            <person name="Qiu J."/>
            <person name="Olsen K.M."/>
            <person name="Qiu Y."/>
        </authorList>
    </citation>
    <scope>NUCLEOTIDE SEQUENCE</scope>
    <source>
        <strain evidence="2">KIB01</strain>
    </source>
</reference>
<comment type="caution">
    <text evidence="2">The sequence shown here is derived from an EMBL/GenBank/DDBJ whole genome shotgun (WGS) entry which is preliminary data.</text>
</comment>
<keyword evidence="3" id="KW-1185">Reference proteome</keyword>
<proteinExistence type="predicted"/>
<sequence>MFFFLLIRVEFWRKRPSKSCCVTVCIVTIMSRMVFSSVFGRLSFYYSGHIIYALAIYSKTSTLVHQKLQSKCEKSKTEHVKEKGLDKEKRKVRKHKEEKQYEFSDGKLRRLKINDKCHQEKKFKDGFSERCVEEKAESLDNSGLTEEHDEPMCVYLSDGNQSRKRKIDSTPSNGITVNKNILRIRLPTQKQRESDALPSKELSCSTAGKVSESQDQQTETVHVRGKKQQQCSTNSINGELPPPKSDLGRKEKVEPSGAKTAFEIEMQRTESLYQSLLGDLVSIPLVPQMDTSEDLEWLLGTKKQRGASKTLKASDDVSCRQSSSMWLHAQYLPEVDIYSLPYTIPF</sequence>
<evidence type="ECO:0000256" key="1">
    <source>
        <dbReference type="SAM" id="MobiDB-lite"/>
    </source>
</evidence>